<proteinExistence type="predicted"/>
<dbReference type="Proteomes" id="UP000287155">
    <property type="component" value="Unassembled WGS sequence"/>
</dbReference>
<comment type="caution">
    <text evidence="2">The sequence shown here is derived from an EMBL/GenBank/DDBJ whole genome shotgun (WGS) entry which is preliminary data.</text>
</comment>
<organism evidence="2 3">
    <name type="scientific">Thermus scotoductus</name>
    <dbReference type="NCBI Taxonomy" id="37636"/>
    <lineage>
        <taxon>Bacteria</taxon>
        <taxon>Thermotogati</taxon>
        <taxon>Deinococcota</taxon>
        <taxon>Deinococci</taxon>
        <taxon>Thermales</taxon>
        <taxon>Thermaceae</taxon>
        <taxon>Thermus</taxon>
    </lineage>
</organism>
<gene>
    <name evidence="2" type="ORF">CSW27_14310</name>
</gene>
<protein>
    <submittedName>
        <fullName evidence="2">Uncharacterized protein</fullName>
    </submittedName>
</protein>
<accession>A0A430UQX0</accession>
<evidence type="ECO:0000313" key="2">
    <source>
        <dbReference type="EMBL" id="RTI10526.1"/>
    </source>
</evidence>
<dbReference type="RefSeq" id="WP_126205368.1">
    <property type="nucleotide sequence ID" value="NZ_PEMJ01000379.1"/>
</dbReference>
<name>A0A430UQX0_THESC</name>
<evidence type="ECO:0000313" key="3">
    <source>
        <dbReference type="Proteomes" id="UP000287155"/>
    </source>
</evidence>
<feature type="region of interest" description="Disordered" evidence="1">
    <location>
        <begin position="1"/>
        <end position="27"/>
    </location>
</feature>
<dbReference type="AlphaFoldDB" id="A0A430UQX0"/>
<dbReference type="EMBL" id="PEMJ01000379">
    <property type="protein sequence ID" value="RTI10526.1"/>
    <property type="molecule type" value="Genomic_DNA"/>
</dbReference>
<sequence length="80" mass="9297">MTLIGEENAGMGKKPEAQSKPPPERPMSLEEWARNAGLSVVALRAMQLRYRNDRATAEEWMQRYTRMMAETAREWRGGQW</sequence>
<reference evidence="2 3" key="1">
    <citation type="journal article" date="2019" name="Extremophiles">
        <title>Biogeography of thermophiles and predominance of Thermus scotoductus in domestic water heaters.</title>
        <authorList>
            <person name="Wilpiszeski R.L."/>
            <person name="Zhang Z."/>
            <person name="House C.H."/>
        </authorList>
    </citation>
    <scope>NUCLEOTIDE SEQUENCE [LARGE SCALE GENOMIC DNA]</scope>
    <source>
        <strain evidence="2 3">14_S14</strain>
    </source>
</reference>
<evidence type="ECO:0000256" key="1">
    <source>
        <dbReference type="SAM" id="MobiDB-lite"/>
    </source>
</evidence>